<accession>A0AAC8QEK4</accession>
<feature type="compositionally biased region" description="Low complexity" evidence="1">
    <location>
        <begin position="136"/>
        <end position="150"/>
    </location>
</feature>
<organism evidence="2 3">
    <name type="scientific">Archangium gephyra</name>
    <dbReference type="NCBI Taxonomy" id="48"/>
    <lineage>
        <taxon>Bacteria</taxon>
        <taxon>Pseudomonadati</taxon>
        <taxon>Myxococcota</taxon>
        <taxon>Myxococcia</taxon>
        <taxon>Myxococcales</taxon>
        <taxon>Cystobacterineae</taxon>
        <taxon>Archangiaceae</taxon>
        <taxon>Archangium</taxon>
    </lineage>
</organism>
<dbReference type="AlphaFoldDB" id="A0AAC8QEK4"/>
<dbReference type="KEGG" id="age:AA314_07640"/>
<dbReference type="EMBL" id="CP011509">
    <property type="protein sequence ID" value="AKJ06014.1"/>
    <property type="molecule type" value="Genomic_DNA"/>
</dbReference>
<reference evidence="2 3" key="1">
    <citation type="submission" date="2015-05" db="EMBL/GenBank/DDBJ databases">
        <title>Genome assembly of Archangium gephyra DSM 2261.</title>
        <authorList>
            <person name="Sharma G."/>
            <person name="Subramanian S."/>
        </authorList>
    </citation>
    <scope>NUCLEOTIDE SEQUENCE [LARGE SCALE GENOMIC DNA]</scope>
    <source>
        <strain evidence="2 3">DSM 2261</strain>
    </source>
</reference>
<sequence length="150" mass="15463">MGGWGYTTERAGGAVTSVNAMPVAPVRSRASFTSSDTTRTTFQPQVRNTLASPVFEGSMRSPATALYSPTLSGSPSSGVQYCTSSEASSSMHFTVRATLTRKYGSGSEPTFTGKSCTSPGASSDKTRATGWVTTGKPPASASEKSSAWPG</sequence>
<feature type="region of interest" description="Disordered" evidence="1">
    <location>
        <begin position="28"/>
        <end position="48"/>
    </location>
</feature>
<feature type="compositionally biased region" description="Polar residues" evidence="1">
    <location>
        <begin position="107"/>
        <end position="123"/>
    </location>
</feature>
<evidence type="ECO:0000313" key="2">
    <source>
        <dbReference type="EMBL" id="AKJ06014.1"/>
    </source>
</evidence>
<proteinExistence type="predicted"/>
<feature type="region of interest" description="Disordered" evidence="1">
    <location>
        <begin position="102"/>
        <end position="150"/>
    </location>
</feature>
<feature type="compositionally biased region" description="Low complexity" evidence="1">
    <location>
        <begin position="28"/>
        <end position="41"/>
    </location>
</feature>
<evidence type="ECO:0000256" key="1">
    <source>
        <dbReference type="SAM" id="MobiDB-lite"/>
    </source>
</evidence>
<name>A0AAC8QEK4_9BACT</name>
<evidence type="ECO:0000313" key="3">
    <source>
        <dbReference type="Proteomes" id="UP000035579"/>
    </source>
</evidence>
<dbReference type="Proteomes" id="UP000035579">
    <property type="component" value="Chromosome"/>
</dbReference>
<protein>
    <submittedName>
        <fullName evidence="2">Uncharacterized protein</fullName>
    </submittedName>
</protein>
<gene>
    <name evidence="2" type="ORF">AA314_07640</name>
</gene>